<feature type="region of interest" description="Disordered" evidence="20">
    <location>
        <begin position="770"/>
        <end position="877"/>
    </location>
</feature>
<evidence type="ECO:0000313" key="23">
    <source>
        <dbReference type="Proteomes" id="UP000250572"/>
    </source>
</evidence>
<dbReference type="CDD" id="cd00086">
    <property type="entry name" value="homeodomain"/>
    <property type="match status" value="4"/>
</dbReference>
<comment type="subcellular location">
    <subcellularLocation>
        <location evidence="1 18 19">Nucleus</location>
    </subcellularLocation>
</comment>
<feature type="compositionally biased region" description="Low complexity" evidence="20">
    <location>
        <begin position="585"/>
        <end position="595"/>
    </location>
</feature>
<dbReference type="PANTHER" id="PTHR15467">
    <property type="entry name" value="ZINC-FINGERS AND HOMEOBOXES RELATED"/>
    <property type="match status" value="1"/>
</dbReference>
<feature type="domain" description="Homeobox" evidence="21">
    <location>
        <begin position="459"/>
        <end position="502"/>
    </location>
</feature>
<dbReference type="PROSITE" id="PS50071">
    <property type="entry name" value="HOMEOBOX_2"/>
    <property type="match status" value="3"/>
</dbReference>
<dbReference type="SUPFAM" id="SSF46689">
    <property type="entry name" value="Homeodomain-like"/>
    <property type="match status" value="4"/>
</dbReference>
<feature type="DNA-binding region" description="Homeobox" evidence="18">
    <location>
        <begin position="461"/>
        <end position="503"/>
    </location>
</feature>
<comment type="similarity">
    <text evidence="2">Belongs to the ZHX family.</text>
</comment>
<dbReference type="FunFam" id="1.10.10.60:FF:000062">
    <property type="entry name" value="zinc fingers and homeoboxes protein 3"/>
    <property type="match status" value="1"/>
</dbReference>
<dbReference type="Pfam" id="PF00046">
    <property type="entry name" value="Homeodomain"/>
    <property type="match status" value="3"/>
</dbReference>
<evidence type="ECO:0000259" key="21">
    <source>
        <dbReference type="PROSITE" id="PS50071"/>
    </source>
</evidence>
<evidence type="ECO:0000256" key="18">
    <source>
        <dbReference type="PROSITE-ProRule" id="PRU00108"/>
    </source>
</evidence>
<evidence type="ECO:0000256" key="12">
    <source>
        <dbReference type="ARBA" id="ARBA00023015"/>
    </source>
</evidence>
<dbReference type="GO" id="GO:0030154">
    <property type="term" value="P:cell differentiation"/>
    <property type="evidence" value="ECO:0007669"/>
    <property type="project" value="UniProtKB-KW"/>
</dbReference>
<keyword evidence="3" id="KW-0678">Repressor</keyword>
<name>A0A315WC02_GAMAF</name>
<dbReference type="STRING" id="33528.ENSGAFP00000000178"/>
<feature type="region of interest" description="Disordered" evidence="20">
    <location>
        <begin position="585"/>
        <end position="628"/>
    </location>
</feature>
<dbReference type="AlphaFoldDB" id="A0A315WC02"/>
<keyword evidence="9" id="KW-0221">Differentiation</keyword>
<feature type="region of interest" description="Disordered" evidence="20">
    <location>
        <begin position="961"/>
        <end position="1039"/>
    </location>
</feature>
<keyword evidence="13 18" id="KW-0238">DNA-binding</keyword>
<keyword evidence="12" id="KW-0805">Transcription regulation</keyword>
<evidence type="ECO:0000256" key="8">
    <source>
        <dbReference type="ARBA" id="ARBA00022771"/>
    </source>
</evidence>
<feature type="compositionally biased region" description="Gly residues" evidence="20">
    <location>
        <begin position="344"/>
        <end position="357"/>
    </location>
</feature>
<keyword evidence="7" id="KW-0677">Repeat</keyword>
<dbReference type="FunFam" id="1.10.10.60:FF:000235">
    <property type="entry name" value="Zinc fingers and homeoboxes protein 1"/>
    <property type="match status" value="1"/>
</dbReference>
<dbReference type="GO" id="GO:0005634">
    <property type="term" value="C:nucleus"/>
    <property type="evidence" value="ECO:0007669"/>
    <property type="project" value="UniProtKB-SubCell"/>
</dbReference>
<evidence type="ECO:0000256" key="9">
    <source>
        <dbReference type="ARBA" id="ARBA00022782"/>
    </source>
</evidence>
<dbReference type="InterPro" id="IPR001356">
    <property type="entry name" value="HD"/>
</dbReference>
<evidence type="ECO:0000313" key="22">
    <source>
        <dbReference type="EMBL" id="PWA33575.1"/>
    </source>
</evidence>
<keyword evidence="10" id="KW-0862">Zinc</keyword>
<feature type="domain" description="Homeobox" evidence="21">
    <location>
        <begin position="860"/>
        <end position="920"/>
    </location>
</feature>
<dbReference type="GO" id="GO:0008270">
    <property type="term" value="F:zinc ion binding"/>
    <property type="evidence" value="ECO:0007669"/>
    <property type="project" value="UniProtKB-KW"/>
</dbReference>
<feature type="region of interest" description="Disordered" evidence="20">
    <location>
        <begin position="336"/>
        <end position="369"/>
    </location>
</feature>
<evidence type="ECO:0000256" key="19">
    <source>
        <dbReference type="RuleBase" id="RU000682"/>
    </source>
</evidence>
<dbReference type="GO" id="GO:0003677">
    <property type="term" value="F:DNA binding"/>
    <property type="evidence" value="ECO:0007669"/>
    <property type="project" value="UniProtKB-UniRule"/>
</dbReference>
<keyword evidence="14 18" id="KW-0371">Homeobox</keyword>
<evidence type="ECO:0000256" key="16">
    <source>
        <dbReference type="ARBA" id="ARBA00023242"/>
    </source>
</evidence>
<feature type="compositionally biased region" description="Low complexity" evidence="20">
    <location>
        <begin position="828"/>
        <end position="838"/>
    </location>
</feature>
<keyword evidence="4" id="KW-1017">Isopeptide bond</keyword>
<keyword evidence="23" id="KW-1185">Reference proteome</keyword>
<feature type="compositionally biased region" description="Polar residues" evidence="20">
    <location>
        <begin position="596"/>
        <end position="625"/>
    </location>
</feature>
<evidence type="ECO:0000256" key="7">
    <source>
        <dbReference type="ARBA" id="ARBA00022737"/>
    </source>
</evidence>
<evidence type="ECO:0000256" key="6">
    <source>
        <dbReference type="ARBA" id="ARBA00022723"/>
    </source>
</evidence>
<evidence type="ECO:0000256" key="14">
    <source>
        <dbReference type="ARBA" id="ARBA00023155"/>
    </source>
</evidence>
<evidence type="ECO:0000256" key="4">
    <source>
        <dbReference type="ARBA" id="ARBA00022499"/>
    </source>
</evidence>
<gene>
    <name evidence="22" type="ORF">CCH79_00007430</name>
</gene>
<dbReference type="InterPro" id="IPR009057">
    <property type="entry name" value="Homeodomain-like_sf"/>
</dbReference>
<feature type="region of interest" description="Disordered" evidence="20">
    <location>
        <begin position="163"/>
        <end position="310"/>
    </location>
</feature>
<keyword evidence="6" id="KW-0479">Metal-binding</keyword>
<keyword evidence="8" id="KW-0863">Zinc-finger</keyword>
<evidence type="ECO:0000256" key="1">
    <source>
        <dbReference type="ARBA" id="ARBA00004123"/>
    </source>
</evidence>
<keyword evidence="11" id="KW-0832">Ubl conjugation</keyword>
<dbReference type="Proteomes" id="UP000250572">
    <property type="component" value="Unassembled WGS sequence"/>
</dbReference>
<feature type="compositionally biased region" description="Basic and acidic residues" evidence="20">
    <location>
        <begin position="859"/>
        <end position="872"/>
    </location>
</feature>
<comment type="caution">
    <text evidence="22">The sequence shown here is derived from an EMBL/GenBank/DDBJ whole genome shotgun (WGS) entry which is preliminary data.</text>
</comment>
<evidence type="ECO:0000256" key="10">
    <source>
        <dbReference type="ARBA" id="ARBA00022833"/>
    </source>
</evidence>
<evidence type="ECO:0000256" key="15">
    <source>
        <dbReference type="ARBA" id="ARBA00023163"/>
    </source>
</evidence>
<keyword evidence="5" id="KW-0597">Phosphoprotein</keyword>
<evidence type="ECO:0000256" key="3">
    <source>
        <dbReference type="ARBA" id="ARBA00022491"/>
    </source>
</evidence>
<feature type="DNA-binding region" description="Homeobox" evidence="18">
    <location>
        <begin position="625"/>
        <end position="684"/>
    </location>
</feature>
<dbReference type="EMBL" id="NHOQ01000034">
    <property type="protein sequence ID" value="PWA33575.1"/>
    <property type="molecule type" value="Genomic_DNA"/>
</dbReference>
<feature type="compositionally biased region" description="Low complexity" evidence="20">
    <location>
        <begin position="297"/>
        <end position="310"/>
    </location>
</feature>
<dbReference type="GO" id="GO:0000981">
    <property type="term" value="F:DNA-binding transcription factor activity, RNA polymerase II-specific"/>
    <property type="evidence" value="ECO:0007669"/>
    <property type="project" value="TreeGrafter"/>
</dbReference>
<feature type="compositionally biased region" description="Acidic residues" evidence="20">
    <location>
        <begin position="1002"/>
        <end position="1023"/>
    </location>
</feature>
<feature type="compositionally biased region" description="Basic and acidic residues" evidence="20">
    <location>
        <begin position="213"/>
        <end position="223"/>
    </location>
</feature>
<protein>
    <recommendedName>
        <fullName evidence="17">Zinc fingers and homeoboxes protein 1</fullName>
    </recommendedName>
</protein>
<accession>A0A315WC02</accession>
<keyword evidence="15" id="KW-0804">Transcription</keyword>
<feature type="compositionally biased region" description="Basic and acidic residues" evidence="20">
    <location>
        <begin position="973"/>
        <end position="992"/>
    </location>
</feature>
<dbReference type="SMART" id="SM00389">
    <property type="entry name" value="HOX"/>
    <property type="match status" value="4"/>
</dbReference>
<evidence type="ECO:0000256" key="13">
    <source>
        <dbReference type="ARBA" id="ARBA00023125"/>
    </source>
</evidence>
<feature type="DNA-binding region" description="Homeobox" evidence="18">
    <location>
        <begin position="862"/>
        <end position="921"/>
    </location>
</feature>
<sequence length="1039" mass="112616">MRNRFLVGDNLLGPAERCPVFPASAEEGCSRRSICFNNSRRRRRRPGRAECLARGESNTDGYRQGTTWRLLCRDPGNHSSLRLFSLVATHPGETLLTLSLVQKWLDTQPVGVSCAEWLLLRRQPQFAPKKLPSFLEWIYFGSPLETAVILPLNFLEKGFQESSSSTHRPAICEPGRLGRNTSTSQSESKMSSRRKSTTPCMVLPSDVVEQEAVEEKPERTKEDEAGDEEEKEEERKGKEATEEPGQAVIVVPTPPDADEAGVSSADDLKVVGSTPRSRPKDSPEDPSCDQTAQEPQSDSAGAGGADSAAASAISLSKTPIMRMKTKSEPKRIAVSLKSSDEGAGEGVAEGRGGGDGELGGEQEPIEAPLGPMTPVEKLLHDSMKYGGGGLLVSPPSEQLRKSSILNPTILPPGLAQVLSAFQAQQSAAAAAAAISQSQLLIPLSSIPSYSAAMDSNPLLINTYRKFPYPSLAEISSLASQTQFTEEQIKVWFSAQRLKHGVSWTPEEVEEARRKQFNGTVHTVPQTITVIPAHQLSAAANGLQSILQTCQIVGQPGLVFTQVGPGGNLPVTSPITLTVAGLPSQSQSSSRVSCQSTPTNSELKRATTVQPPSLSPQENSALSADSFSLRPKKSKEQLAELKASYLKNHFASDAEIARLMKLTNLTKGEIKKWFSDTRYNQRNSKNSHVIVFHDGGGRGGSSSSSAANTPIVIDSSDETPASPHPPSTSPVKEKEKEKEKETRVKTWNPFPDFTLQKFKEKTPEQLVVLEESFEKSSMPSDEELSRLRTETKLTRREIDACTSSPESSEGGKIETDNSKAEEAGELGGSSNSPPTASSSRKGSQTPPGGRSKQLSGSGGSKKDLKEKSKKTPEQLHILKSAFVRTQWPTPEEYDQLAEESGLPRHYIVSWFGDSRYSWKNGNLKWFFQYQSGNVEGPSEGGGSKTGVREWFAEVQRRLDLGLDPFLEPAAGRTGGDKAARGEGEETHGERSVNAEEPAGAGAGDEEDDEDDEEDDGDETDDSEVWEPSRSVRKSLSLSED</sequence>
<dbReference type="PANTHER" id="PTHR15467:SF4">
    <property type="entry name" value="ZINC FINGERS AND HOMEOBOXES PROTEIN 1"/>
    <property type="match status" value="1"/>
</dbReference>
<feature type="compositionally biased region" description="Basic and acidic residues" evidence="20">
    <location>
        <begin position="730"/>
        <end position="743"/>
    </location>
</feature>
<evidence type="ECO:0000256" key="5">
    <source>
        <dbReference type="ARBA" id="ARBA00022553"/>
    </source>
</evidence>
<evidence type="ECO:0000256" key="2">
    <source>
        <dbReference type="ARBA" id="ARBA00007440"/>
    </source>
</evidence>
<organism evidence="22 23">
    <name type="scientific">Gambusia affinis</name>
    <name type="common">Western mosquitofish</name>
    <name type="synonym">Heterandria affinis</name>
    <dbReference type="NCBI Taxonomy" id="33528"/>
    <lineage>
        <taxon>Eukaryota</taxon>
        <taxon>Metazoa</taxon>
        <taxon>Chordata</taxon>
        <taxon>Craniata</taxon>
        <taxon>Vertebrata</taxon>
        <taxon>Euteleostomi</taxon>
        <taxon>Actinopterygii</taxon>
        <taxon>Neopterygii</taxon>
        <taxon>Teleostei</taxon>
        <taxon>Neoteleostei</taxon>
        <taxon>Acanthomorphata</taxon>
        <taxon>Ovalentaria</taxon>
        <taxon>Atherinomorphae</taxon>
        <taxon>Cyprinodontiformes</taxon>
        <taxon>Poeciliidae</taxon>
        <taxon>Poeciliinae</taxon>
        <taxon>Gambusia</taxon>
    </lineage>
</organism>
<proteinExistence type="inferred from homology"/>
<feature type="region of interest" description="Disordered" evidence="20">
    <location>
        <begin position="692"/>
        <end position="746"/>
    </location>
</feature>
<reference evidence="22 23" key="1">
    <citation type="journal article" date="2018" name="G3 (Bethesda)">
        <title>A High-Quality Reference Genome for the Invasive Mosquitofish Gambusia affinis Using a Chicago Library.</title>
        <authorList>
            <person name="Hoffberg S.L."/>
            <person name="Troendle N.J."/>
            <person name="Glenn T.C."/>
            <person name="Mahmud O."/>
            <person name="Louha S."/>
            <person name="Chalopin D."/>
            <person name="Bennetzen J.L."/>
            <person name="Mauricio R."/>
        </authorList>
    </citation>
    <scope>NUCLEOTIDE SEQUENCE [LARGE SCALE GENOMIC DNA]</scope>
    <source>
        <strain evidence="22">NE01/NJP1002.9</strain>
        <tissue evidence="22">Muscle</tissue>
    </source>
</reference>
<feature type="compositionally biased region" description="Basic and acidic residues" evidence="20">
    <location>
        <begin position="808"/>
        <end position="821"/>
    </location>
</feature>
<evidence type="ECO:0000256" key="11">
    <source>
        <dbReference type="ARBA" id="ARBA00022843"/>
    </source>
</evidence>
<feature type="compositionally biased region" description="Basic and acidic residues" evidence="20">
    <location>
        <begin position="782"/>
        <end position="798"/>
    </location>
</feature>
<dbReference type="FunFam" id="1.10.10.60:FF:000247">
    <property type="entry name" value="Zinc fingers and homeoboxes protein 2"/>
    <property type="match status" value="1"/>
</dbReference>
<evidence type="ECO:0000256" key="17">
    <source>
        <dbReference type="ARBA" id="ARBA00040117"/>
    </source>
</evidence>
<dbReference type="Gene3D" id="1.10.10.60">
    <property type="entry name" value="Homeodomain-like"/>
    <property type="match status" value="4"/>
</dbReference>
<keyword evidence="16 18" id="KW-0539">Nucleus</keyword>
<evidence type="ECO:0000256" key="20">
    <source>
        <dbReference type="SAM" id="MobiDB-lite"/>
    </source>
</evidence>
<feature type="domain" description="Homeobox" evidence="21">
    <location>
        <begin position="623"/>
        <end position="683"/>
    </location>
</feature>